<keyword evidence="2" id="KW-1185">Reference proteome</keyword>
<organism evidence="1 2">
    <name type="scientific">Comamonas brasiliensis</name>
    <dbReference type="NCBI Taxonomy" id="1812482"/>
    <lineage>
        <taxon>Bacteria</taxon>
        <taxon>Pseudomonadati</taxon>
        <taxon>Pseudomonadota</taxon>
        <taxon>Betaproteobacteria</taxon>
        <taxon>Burkholderiales</taxon>
        <taxon>Comamonadaceae</taxon>
        <taxon>Comamonas</taxon>
    </lineage>
</organism>
<gene>
    <name evidence="1" type="ORF">DJFAAGMI_04456</name>
</gene>
<dbReference type="EMBL" id="JAANES010000006">
    <property type="protein sequence ID" value="MBS3021681.1"/>
    <property type="molecule type" value="Genomic_DNA"/>
</dbReference>
<dbReference type="Proteomes" id="UP001647436">
    <property type="component" value="Unassembled WGS sequence"/>
</dbReference>
<proteinExistence type="predicted"/>
<sequence>MQKASCDLRFCAWLLSLKSELLTYCLYKFHYKKYLKSFLAMRYTLTF</sequence>
<reference evidence="1 2" key="1">
    <citation type="submission" date="2020-03" db="EMBL/GenBank/DDBJ databases">
        <title>The role of nitrogen metabolism on polyethylene biodegradation.</title>
        <authorList>
            <person name="Peixoto J."/>
            <person name="Vizzotto C.S."/>
            <person name="Ramos A."/>
            <person name="Alves G."/>
            <person name="Steindorff A."/>
            <person name="Kruger R."/>
        </authorList>
    </citation>
    <scope>NUCLEOTIDE SEQUENCE [LARGE SCALE GENOMIC DNA]</scope>
    <source>
        <strain evidence="1 2">PE63</strain>
    </source>
</reference>
<evidence type="ECO:0000313" key="1">
    <source>
        <dbReference type="EMBL" id="MBS3021681.1"/>
    </source>
</evidence>
<protein>
    <submittedName>
        <fullName evidence="1">Uncharacterized protein</fullName>
    </submittedName>
</protein>
<accession>A0ABS5LZV6</accession>
<name>A0ABS5LZV6_9BURK</name>
<comment type="caution">
    <text evidence="1">The sequence shown here is derived from an EMBL/GenBank/DDBJ whole genome shotgun (WGS) entry which is preliminary data.</text>
</comment>
<evidence type="ECO:0000313" key="2">
    <source>
        <dbReference type="Proteomes" id="UP001647436"/>
    </source>
</evidence>